<dbReference type="Proteomes" id="UP001600894">
    <property type="component" value="Unassembled WGS sequence"/>
</dbReference>
<gene>
    <name evidence="1" type="ORF">F130042H8_35670</name>
</gene>
<protein>
    <submittedName>
        <fullName evidence="1">Uncharacterized protein</fullName>
    </submittedName>
</protein>
<comment type="caution">
    <text evidence="1">The sequence shown here is derived from an EMBL/GenBank/DDBJ whole genome shotgun (WGS) entry which is preliminary data.</text>
</comment>
<reference evidence="1 2" key="1">
    <citation type="submission" date="2024-04" db="EMBL/GenBank/DDBJ databases">
        <title>Defined microbial consortia suppress multidrug-resistant proinflammatory Enterobacteriaceae via ecological control.</title>
        <authorList>
            <person name="Furuichi M."/>
            <person name="Kawaguchi T."/>
            <person name="Pust M."/>
            <person name="Yasuma K."/>
            <person name="Plichta D."/>
            <person name="Hasegawa N."/>
            <person name="Ohya T."/>
            <person name="Bhattarai S."/>
            <person name="Sasajima S."/>
            <person name="Aoto Y."/>
            <person name="Tuganbaev T."/>
            <person name="Yaginuma M."/>
            <person name="Ueda M."/>
            <person name="Okahashi N."/>
            <person name="Amafuji K."/>
            <person name="Kiridooshi Y."/>
            <person name="Sugita K."/>
            <person name="Strazar M."/>
            <person name="Skelly A."/>
            <person name="Suda W."/>
            <person name="Hattori M."/>
            <person name="Nakamoto N."/>
            <person name="Caballero S."/>
            <person name="Norman J."/>
            <person name="Olle B."/>
            <person name="Tanoue T."/>
            <person name="Arita M."/>
            <person name="Bucci V."/>
            <person name="Atarashi K."/>
            <person name="Xavier R."/>
            <person name="Honda K."/>
        </authorList>
    </citation>
    <scope>NUCLEOTIDE SEQUENCE [LARGE SCALE GENOMIC DNA]</scope>
    <source>
        <strain evidence="2">f13</strain>
    </source>
</reference>
<dbReference type="RefSeq" id="WP_176255297.1">
    <property type="nucleotide sequence ID" value="NZ_BAABXL010000001.1"/>
</dbReference>
<keyword evidence="2" id="KW-1185">Reference proteome</keyword>
<evidence type="ECO:0000313" key="2">
    <source>
        <dbReference type="Proteomes" id="UP001600894"/>
    </source>
</evidence>
<evidence type="ECO:0000313" key="1">
    <source>
        <dbReference type="EMBL" id="GAA6270507.1"/>
    </source>
</evidence>
<accession>A0ABQ0B2J8</accession>
<proteinExistence type="predicted"/>
<organism evidence="1 2">
    <name type="scientific">Enterocloster alcoholdehydrogenati</name>
    <dbReference type="NCBI Taxonomy" id="2547410"/>
    <lineage>
        <taxon>Bacteria</taxon>
        <taxon>Bacillati</taxon>
        <taxon>Bacillota</taxon>
        <taxon>Clostridia</taxon>
        <taxon>Lachnospirales</taxon>
        <taxon>Lachnospiraceae</taxon>
        <taxon>Enterocloster</taxon>
    </lineage>
</organism>
<sequence length="84" mass="9874">MYKEQTEVKRQQMNYLDGLRRFKDKGVAVLVDGIECLEEEWNRIFETGEDGGFYMGDFICSEQGRLKEIRFDRVYLTAPGKIGR</sequence>
<name>A0ABQ0B2J8_9FIRM</name>
<dbReference type="EMBL" id="BAABXL010000001">
    <property type="protein sequence ID" value="GAA6270507.1"/>
    <property type="molecule type" value="Genomic_DNA"/>
</dbReference>